<dbReference type="Proteomes" id="UP001055101">
    <property type="component" value="Unassembled WGS sequence"/>
</dbReference>
<protein>
    <recommendedName>
        <fullName evidence="2">Capsular polysaccharide phosphotransferase SacB</fullName>
    </recommendedName>
    <alternativeName>
        <fullName evidence="5">Stealth protein SacB</fullName>
    </alternativeName>
</protein>
<proteinExistence type="inferred from homology"/>
<dbReference type="RefSeq" id="WP_147816251.1">
    <property type="nucleotide sequence ID" value="NZ_BPRA01000001.1"/>
</dbReference>
<evidence type="ECO:0000256" key="5">
    <source>
        <dbReference type="ARBA" id="ARBA00032902"/>
    </source>
</evidence>
<gene>
    <name evidence="9" type="ORF">EKPJFOCH_0086</name>
</gene>
<dbReference type="InterPro" id="IPR047141">
    <property type="entry name" value="Stealth"/>
</dbReference>
<evidence type="ECO:0000313" key="10">
    <source>
        <dbReference type="Proteomes" id="UP001055101"/>
    </source>
</evidence>
<name>A0ABQ4TE34_9HYPH</name>
<dbReference type="PANTHER" id="PTHR24045">
    <property type="match status" value="1"/>
</dbReference>
<reference evidence="9" key="2">
    <citation type="submission" date="2021-08" db="EMBL/GenBank/DDBJ databases">
        <authorList>
            <person name="Tani A."/>
            <person name="Ola A."/>
            <person name="Ogura Y."/>
            <person name="Katsura K."/>
            <person name="Hayashi T."/>
        </authorList>
    </citation>
    <scope>NUCLEOTIDE SEQUENCE</scope>
    <source>
        <strain evidence="9">DSM 23674</strain>
    </source>
</reference>
<dbReference type="InterPro" id="IPR031356">
    <property type="entry name" value="Stealth_CR4"/>
</dbReference>
<comment type="similarity">
    <text evidence="1">Belongs to the stealth family.</text>
</comment>
<evidence type="ECO:0000259" key="8">
    <source>
        <dbReference type="Pfam" id="PF17103"/>
    </source>
</evidence>
<keyword evidence="3" id="KW-0808">Transferase</keyword>
<feature type="domain" description="Stealth protein CR2 conserved region 2" evidence="7">
    <location>
        <begin position="126"/>
        <end position="229"/>
    </location>
</feature>
<dbReference type="Pfam" id="PF17103">
    <property type="entry name" value="Stealth_CR4"/>
    <property type="match status" value="1"/>
</dbReference>
<dbReference type="Pfam" id="PF11380">
    <property type="entry name" value="Stealth_CR2"/>
    <property type="match status" value="1"/>
</dbReference>
<feature type="region of interest" description="Disordered" evidence="6">
    <location>
        <begin position="1"/>
        <end position="37"/>
    </location>
</feature>
<sequence length="366" mass="42110">MGTHRTIQPSSQARADRVRSRSAKALSDQVGTGWSDSALEPPNRCNRTAYGCRAKLQQRRSCIISRRSRCGSKPIRHFCENVDSVESGAIDIIYRWINPEIGLAKQRQIIANEPIYYIGGTNCINRYRDNHELKYSLRSVAEYAEWARAIYIIGEGPPPNWLLIRHPIVWIDLDELLEANSLKPQPNSELQKLCFAKIDGLAERFICFDDDWFLGRKVAASDFFTAEGKPIHPHRDHTPIAWTKSLYEKGLTMLPQGFVDLVKLAGTARHDVVLKMREIMVAEDLVTTSSERDAQFWLRDVNVGHYQDVLRQIEEAQPKTYCINDDWSSDEAEYAEQMNFLQLFFERILPNPASWERHNDEPSELC</sequence>
<keyword evidence="10" id="KW-1185">Reference proteome</keyword>
<evidence type="ECO:0000256" key="6">
    <source>
        <dbReference type="SAM" id="MobiDB-lite"/>
    </source>
</evidence>
<evidence type="ECO:0000256" key="2">
    <source>
        <dbReference type="ARBA" id="ARBA00022423"/>
    </source>
</evidence>
<organism evidence="9 10">
    <name type="scientific">Methylobacterium thuringiense</name>
    <dbReference type="NCBI Taxonomy" id="1003091"/>
    <lineage>
        <taxon>Bacteria</taxon>
        <taxon>Pseudomonadati</taxon>
        <taxon>Pseudomonadota</taxon>
        <taxon>Alphaproteobacteria</taxon>
        <taxon>Hyphomicrobiales</taxon>
        <taxon>Methylobacteriaceae</taxon>
        <taxon>Methylobacterium</taxon>
    </lineage>
</organism>
<comment type="caution">
    <text evidence="9">The sequence shown here is derived from an EMBL/GenBank/DDBJ whole genome shotgun (WGS) entry which is preliminary data.</text>
</comment>
<evidence type="ECO:0000256" key="1">
    <source>
        <dbReference type="ARBA" id="ARBA00007583"/>
    </source>
</evidence>
<evidence type="ECO:0000256" key="4">
    <source>
        <dbReference type="ARBA" id="ARBA00023169"/>
    </source>
</evidence>
<keyword evidence="4" id="KW-0270">Exopolysaccharide synthesis</keyword>
<accession>A0ABQ4TE34</accession>
<feature type="compositionally biased region" description="Polar residues" evidence="6">
    <location>
        <begin position="1"/>
        <end position="13"/>
    </location>
</feature>
<evidence type="ECO:0000256" key="3">
    <source>
        <dbReference type="ARBA" id="ARBA00022679"/>
    </source>
</evidence>
<dbReference type="PANTHER" id="PTHR24045:SF0">
    <property type="entry name" value="N-ACETYLGLUCOSAMINE-1-PHOSPHOTRANSFERASE SUBUNITS ALPHA_BETA"/>
    <property type="match status" value="1"/>
</dbReference>
<evidence type="ECO:0000259" key="7">
    <source>
        <dbReference type="Pfam" id="PF11380"/>
    </source>
</evidence>
<dbReference type="EMBL" id="BPRA01000001">
    <property type="protein sequence ID" value="GJE53620.1"/>
    <property type="molecule type" value="Genomic_DNA"/>
</dbReference>
<dbReference type="InterPro" id="IPR021520">
    <property type="entry name" value="Stealth_CR2"/>
</dbReference>
<feature type="domain" description="Stealth protein CR4 conserved region 4" evidence="8">
    <location>
        <begin position="313"/>
        <end position="361"/>
    </location>
</feature>
<reference evidence="9" key="1">
    <citation type="journal article" date="2021" name="Front. Microbiol.">
        <title>Comprehensive Comparative Genomics and Phenotyping of Methylobacterium Species.</title>
        <authorList>
            <person name="Alessa O."/>
            <person name="Ogura Y."/>
            <person name="Fujitani Y."/>
            <person name="Takami H."/>
            <person name="Hayashi T."/>
            <person name="Sahin N."/>
            <person name="Tani A."/>
        </authorList>
    </citation>
    <scope>NUCLEOTIDE SEQUENCE</scope>
    <source>
        <strain evidence="9">DSM 23674</strain>
    </source>
</reference>
<evidence type="ECO:0000313" key="9">
    <source>
        <dbReference type="EMBL" id="GJE53620.1"/>
    </source>
</evidence>